<organism evidence="2 3">
    <name type="scientific">Sclerotinia borealis (strain F-4128)</name>
    <dbReference type="NCBI Taxonomy" id="1432307"/>
    <lineage>
        <taxon>Eukaryota</taxon>
        <taxon>Fungi</taxon>
        <taxon>Dikarya</taxon>
        <taxon>Ascomycota</taxon>
        <taxon>Pezizomycotina</taxon>
        <taxon>Leotiomycetes</taxon>
        <taxon>Helotiales</taxon>
        <taxon>Sclerotiniaceae</taxon>
        <taxon>Sclerotinia</taxon>
    </lineage>
</organism>
<keyword evidence="3" id="KW-1185">Reference proteome</keyword>
<sequence>MEFTNDEKHETFGFTGMDSLPYSRNFGGIRHGFNNPVHLSGQANPYSSIASGSRMESVTENAGVGGSRPTQGENGPCQGYVSHETPSLIDTTVDADRDCLMTTPVPSRRQSGFTPDADYCQCHEGARTSGNCAGNLRAPPLRPVSGNRLPSITMMLNDSPSNQASIHYALPKSISDNRMSLSNASDSTIIAPVPIPEQRYFLLSTLYQICIDATTTYIRSLPRSSHANLRPGRGRLYSNRYHPYRGKARERSYNDDHSKTLMDNIEVISTFLWRKARRDEMAPHRAESDAVMDMNNLYKWGENLVGGKEERARDEEARTAVLHAAMAMCDWLRVSEASNLCREVGGELRDLTNLESGRVRDDNDGNGVIL</sequence>
<dbReference type="OrthoDB" id="3562377at2759"/>
<dbReference type="HOGENOM" id="CLU_739647_0_0_1"/>
<proteinExistence type="predicted"/>
<protein>
    <submittedName>
        <fullName evidence="2">Uncharacterized protein</fullName>
    </submittedName>
</protein>
<comment type="caution">
    <text evidence="2">The sequence shown here is derived from an EMBL/GenBank/DDBJ whole genome shotgun (WGS) entry which is preliminary data.</text>
</comment>
<dbReference type="EMBL" id="AYSA01000013">
    <property type="protein sequence ID" value="ESZ99297.1"/>
    <property type="molecule type" value="Genomic_DNA"/>
</dbReference>
<dbReference type="Proteomes" id="UP000019487">
    <property type="component" value="Unassembled WGS sequence"/>
</dbReference>
<evidence type="ECO:0000313" key="3">
    <source>
        <dbReference type="Proteomes" id="UP000019487"/>
    </source>
</evidence>
<reference evidence="2 3" key="1">
    <citation type="journal article" date="2014" name="Genome Announc.">
        <title>Draft genome sequence of Sclerotinia borealis, a psychrophilic plant pathogenic fungus.</title>
        <authorList>
            <person name="Mardanov A.V."/>
            <person name="Beletsky A.V."/>
            <person name="Kadnikov V.V."/>
            <person name="Ignatov A.N."/>
            <person name="Ravin N.V."/>
        </authorList>
    </citation>
    <scope>NUCLEOTIDE SEQUENCE [LARGE SCALE GENOMIC DNA]</scope>
    <source>
        <strain evidence="3">F-4157</strain>
    </source>
</reference>
<feature type="region of interest" description="Disordered" evidence="1">
    <location>
        <begin position="51"/>
        <end position="76"/>
    </location>
</feature>
<dbReference type="AlphaFoldDB" id="W9CR84"/>
<accession>W9CR84</accession>
<name>W9CR84_SCLBF</name>
<feature type="compositionally biased region" description="Polar residues" evidence="1">
    <location>
        <begin position="51"/>
        <end position="60"/>
    </location>
</feature>
<gene>
    <name evidence="2" type="ORF">SBOR_0338</name>
</gene>
<evidence type="ECO:0000313" key="2">
    <source>
        <dbReference type="EMBL" id="ESZ99297.1"/>
    </source>
</evidence>
<evidence type="ECO:0000256" key="1">
    <source>
        <dbReference type="SAM" id="MobiDB-lite"/>
    </source>
</evidence>